<dbReference type="Ensembl" id="ENSXETT00000064339">
    <property type="protein sequence ID" value="ENSXETP00000062190"/>
    <property type="gene ID" value="ENSXETG00000008572"/>
</dbReference>
<dbReference type="InterPro" id="IPR008979">
    <property type="entry name" value="Galactose-bd-like_sf"/>
</dbReference>
<keyword evidence="3 9" id="KW-0812">Transmembrane</keyword>
<dbReference type="FunCoup" id="A0A6I8PQT3">
    <property type="interactions" value="318"/>
</dbReference>
<proteinExistence type="predicted"/>
<organism evidence="13">
    <name type="scientific">Xenopus tropicalis</name>
    <name type="common">Western clawed frog</name>
    <name type="synonym">Silurana tropicalis</name>
    <dbReference type="NCBI Taxonomy" id="8364"/>
    <lineage>
        <taxon>Eukaryota</taxon>
        <taxon>Metazoa</taxon>
        <taxon>Chordata</taxon>
        <taxon>Craniata</taxon>
        <taxon>Vertebrata</taxon>
        <taxon>Euteleostomi</taxon>
        <taxon>Amphibia</taxon>
        <taxon>Batrachia</taxon>
        <taxon>Anura</taxon>
        <taxon>Pipoidea</taxon>
        <taxon>Pipidae</taxon>
        <taxon>Xenopodinae</taxon>
        <taxon>Xenopus</taxon>
        <taxon>Silurana</taxon>
    </lineage>
</organism>
<gene>
    <name evidence="13" type="primary">dcbld1</name>
</gene>
<dbReference type="InterPro" id="IPR000421">
    <property type="entry name" value="FA58C"/>
</dbReference>
<dbReference type="Xenbase" id="XB-GENE-5944208">
    <property type="gene designation" value="dcbld1"/>
</dbReference>
<feature type="disulfide bond" evidence="7">
    <location>
        <begin position="90"/>
        <end position="117"/>
    </location>
</feature>
<protein>
    <submittedName>
        <fullName evidence="13">Discoidin, CUB and LCCL domain containing 1</fullName>
    </submittedName>
</protein>
<dbReference type="InParanoid" id="A0A6I8PQT3"/>
<dbReference type="Gene3D" id="2.60.120.290">
    <property type="entry name" value="Spermadhesin, CUB domain"/>
    <property type="match status" value="1"/>
</dbReference>
<evidence type="ECO:0000256" key="2">
    <source>
        <dbReference type="ARBA" id="ARBA00022553"/>
    </source>
</evidence>
<sequence>MIQRPFSPSHTSLPQVQGKRWVSGSTEYSVESLAARRKLRGKWKGSESPGDMAPGRGICWAQPVTEILALLGICVTIPPLLVAETLGDGCGHVMLYEESGTLTSKNYPGTYPNQTLCKITLKVQTGKSLYIMLADVDIESRDCESAYLKIFKGTSSEEIASYCGDQKTIPKEIVLNTNEATIHFESGIHVSGRGFLLNYASSDHPDLITCLARSNHYKDIEYSRFCPAGCKDVAGDISGDVVEGYRDTSLLCKAAIHAGVIADELGGQIQVNQHKGISRYRGFLANGILSKDGSLSDHRVVFRGPDCSLSLTSGFGKDKFSATSSYHWNSETGEIKSWLPERAQLNTPGISWASDHQSSREWLEIDLGEKRKITGIVTAGSTSQNFNFYVKSYIINFRRDGSKWKLYKGAVSNEEKRLEGNLNYMDRARNNFIPPIVARYLRITPQTWNERIALKVELMGCHLAQTHNSSTHPMWKKTNDLSKKPPVTEEKAITEFVPAEESNLGWKIVAIIVPIALAACVLMAGVCFCATRSRKLKTEAYKSPEEQNGGCWKPLDQPIVRQQSTEFIISYNNDKDPPQKFDLGKCDMEDYQQPAMIGTGLVTRKGSTFKPMDTDTKETPGSLEIENHYACPHRNRHEYALPLTNTEPEYATPIIERHLIRGNTFTSESGYNVPVISLDRKNSFSAVSFSVSTSPENSGGDYQTPHCINTEESDYDRPKVYSGWATMGNDEYQKPQICSVVADGYSSPRDCLKAINQTAITSLL</sequence>
<dbReference type="InterPro" id="IPR035914">
    <property type="entry name" value="Sperma_CUB_dom_sf"/>
</dbReference>
<keyword evidence="2" id="KW-0597">Phosphoprotein</keyword>
<keyword evidence="5 9" id="KW-0472">Membrane</keyword>
<dbReference type="FunFam" id="2.60.120.260:FF:000002">
    <property type="entry name" value="Coagulation factor VIII"/>
    <property type="match status" value="1"/>
</dbReference>
<dbReference type="SMART" id="SM00231">
    <property type="entry name" value="FA58C"/>
    <property type="match status" value="1"/>
</dbReference>
<dbReference type="InterPro" id="IPR004043">
    <property type="entry name" value="LCCL"/>
</dbReference>
<dbReference type="Pfam" id="PF00754">
    <property type="entry name" value="F5_F8_type_C"/>
    <property type="match status" value="1"/>
</dbReference>
<evidence type="ECO:0000256" key="9">
    <source>
        <dbReference type="SAM" id="Phobius"/>
    </source>
</evidence>
<dbReference type="Bgee" id="ENSXETG00000008572">
    <property type="expression patterns" value="Expressed in ovary and 12 other cell types or tissues"/>
</dbReference>
<evidence type="ECO:0000313" key="13">
    <source>
        <dbReference type="Ensembl" id="ENSXETP00000062190"/>
    </source>
</evidence>
<evidence type="ECO:0000256" key="5">
    <source>
        <dbReference type="ARBA" id="ARBA00023136"/>
    </source>
</evidence>
<dbReference type="PROSITE" id="PS01180">
    <property type="entry name" value="CUB"/>
    <property type="match status" value="1"/>
</dbReference>
<evidence type="ECO:0000259" key="11">
    <source>
        <dbReference type="PROSITE" id="PS50022"/>
    </source>
</evidence>
<evidence type="ECO:0000256" key="6">
    <source>
        <dbReference type="ARBA" id="ARBA00023157"/>
    </source>
</evidence>
<dbReference type="Gene3D" id="2.170.130.20">
    <property type="entry name" value="LCCL-like domain"/>
    <property type="match status" value="1"/>
</dbReference>
<dbReference type="SUPFAM" id="SSF49854">
    <property type="entry name" value="Spermadhesin, CUB domain"/>
    <property type="match status" value="1"/>
</dbReference>
<name>A0A6I8PQT3_XENTR</name>
<dbReference type="SMART" id="SM00042">
    <property type="entry name" value="CUB"/>
    <property type="match status" value="1"/>
</dbReference>
<comment type="subcellular location">
    <subcellularLocation>
        <location evidence="1">Membrane</location>
        <topology evidence="1">Single-pass type I membrane protein</topology>
    </subcellularLocation>
</comment>
<feature type="domain" description="F5/8 type C" evidence="11">
    <location>
        <begin position="307"/>
        <end position="461"/>
    </location>
</feature>
<dbReference type="GeneTree" id="ENSGT00940000164800"/>
<feature type="region of interest" description="Disordered" evidence="8">
    <location>
        <begin position="692"/>
        <end position="711"/>
    </location>
</feature>
<dbReference type="PANTHER" id="PTHR46806">
    <property type="entry name" value="F5/8 TYPE C DOMAIN-CONTAINING PROTEIN"/>
    <property type="match status" value="1"/>
</dbReference>
<accession>A0A6I8PQT3</accession>
<dbReference type="PANTHER" id="PTHR46806:SF1">
    <property type="entry name" value="DISCOIDIN, CUB AND LCCL DOMAIN-CONTAINING PROTEIN 1"/>
    <property type="match status" value="1"/>
</dbReference>
<dbReference type="AlphaFoldDB" id="A0A6I8PQT3"/>
<dbReference type="SMART" id="SM00603">
    <property type="entry name" value="LCCL"/>
    <property type="match status" value="1"/>
</dbReference>
<dbReference type="CDD" id="cd00041">
    <property type="entry name" value="CUB"/>
    <property type="match status" value="1"/>
</dbReference>
<dbReference type="SUPFAM" id="SSF69848">
    <property type="entry name" value="LCCL domain"/>
    <property type="match status" value="1"/>
</dbReference>
<dbReference type="Gene3D" id="2.60.120.260">
    <property type="entry name" value="Galactose-binding domain-like"/>
    <property type="match status" value="1"/>
</dbReference>
<dbReference type="GO" id="GO:0016020">
    <property type="term" value="C:membrane"/>
    <property type="evidence" value="ECO:0007669"/>
    <property type="project" value="UniProtKB-SubCell"/>
</dbReference>
<evidence type="ECO:0000256" key="7">
    <source>
        <dbReference type="PROSITE-ProRule" id="PRU00059"/>
    </source>
</evidence>
<evidence type="ECO:0000256" key="4">
    <source>
        <dbReference type="ARBA" id="ARBA00022989"/>
    </source>
</evidence>
<evidence type="ECO:0000259" key="10">
    <source>
        <dbReference type="PROSITE" id="PS01180"/>
    </source>
</evidence>
<reference evidence="13" key="2">
    <citation type="submission" date="2020-05" db="UniProtKB">
        <authorList>
            <consortium name="Ensembl"/>
        </authorList>
    </citation>
    <scope>IDENTIFICATION</scope>
</reference>
<dbReference type="CDD" id="cd00057">
    <property type="entry name" value="FA58C"/>
    <property type="match status" value="1"/>
</dbReference>
<keyword evidence="6 7" id="KW-1015">Disulfide bond</keyword>
<dbReference type="InterPro" id="IPR036609">
    <property type="entry name" value="LCCL_sf"/>
</dbReference>
<feature type="domain" description="CUB" evidence="10">
    <location>
        <begin position="90"/>
        <end position="202"/>
    </location>
</feature>
<evidence type="ECO:0000256" key="3">
    <source>
        <dbReference type="ARBA" id="ARBA00022692"/>
    </source>
</evidence>
<dbReference type="PROSITE" id="PS50820">
    <property type="entry name" value="LCCL"/>
    <property type="match status" value="1"/>
</dbReference>
<dbReference type="Pfam" id="PF03815">
    <property type="entry name" value="LCCL"/>
    <property type="match status" value="1"/>
</dbReference>
<dbReference type="InterPro" id="IPR000859">
    <property type="entry name" value="CUB_dom"/>
</dbReference>
<feature type="transmembrane region" description="Helical" evidence="9">
    <location>
        <begin position="504"/>
        <end position="530"/>
    </location>
</feature>
<dbReference type="SUPFAM" id="SSF49785">
    <property type="entry name" value="Galactose-binding domain-like"/>
    <property type="match status" value="1"/>
</dbReference>
<evidence type="ECO:0000256" key="1">
    <source>
        <dbReference type="ARBA" id="ARBA00004479"/>
    </source>
</evidence>
<dbReference type="PROSITE" id="PS50022">
    <property type="entry name" value="FA58C_3"/>
    <property type="match status" value="1"/>
</dbReference>
<evidence type="ECO:0000256" key="8">
    <source>
        <dbReference type="SAM" id="MobiDB-lite"/>
    </source>
</evidence>
<dbReference type="InterPro" id="IPR050633">
    <property type="entry name" value="Neuropilin_MCO_CoagFactor"/>
</dbReference>
<keyword evidence="4 9" id="KW-1133">Transmembrane helix</keyword>
<feature type="domain" description="LCCL" evidence="12">
    <location>
        <begin position="204"/>
        <end position="290"/>
    </location>
</feature>
<reference evidence="13" key="1">
    <citation type="journal article" date="2010" name="Science">
        <title>The genome of the Western clawed frog Xenopus tropicalis.</title>
        <authorList>
            <person name="Hellsten U."/>
            <person name="Harland R.M."/>
            <person name="Gilchrist M.J."/>
            <person name="Hendrix D."/>
            <person name="Jurka J."/>
            <person name="Kapitonov V."/>
            <person name="Ovcharenko I."/>
            <person name="Putnam N.H."/>
            <person name="Shu S."/>
            <person name="Taher L."/>
            <person name="Blitz I.L."/>
            <person name="Blumberg B."/>
            <person name="Dichmann D.S."/>
            <person name="Dubchak I."/>
            <person name="Amaya E."/>
            <person name="Detter J.C."/>
            <person name="Fletcher R."/>
            <person name="Gerhard D.S."/>
            <person name="Goodstein D."/>
            <person name="Graves T."/>
            <person name="Grigoriev I.V."/>
            <person name="Grimwood J."/>
            <person name="Kawashima T."/>
            <person name="Lindquist E."/>
            <person name="Lucas S.M."/>
            <person name="Mead P.E."/>
            <person name="Mitros T."/>
            <person name="Ogino H."/>
            <person name="Ohta Y."/>
            <person name="Poliakov A.V."/>
            <person name="Pollet N."/>
            <person name="Robert J."/>
            <person name="Salamov A."/>
            <person name="Sater A.K."/>
            <person name="Schmutz J."/>
            <person name="Terry A."/>
            <person name="Vize P.D."/>
            <person name="Warren W.C."/>
            <person name="Wells D."/>
            <person name="Wills A."/>
            <person name="Wilson R.K."/>
            <person name="Zimmerman L.B."/>
            <person name="Zorn A.M."/>
            <person name="Grainger R."/>
            <person name="Grammer T."/>
            <person name="Khokha M.K."/>
            <person name="Richardson P.M."/>
            <person name="Rokhsar D.S."/>
        </authorList>
    </citation>
    <scope>NUCLEOTIDE SEQUENCE [LARGE SCALE GENOMIC DNA]</scope>
    <source>
        <strain evidence="13">Nigerian</strain>
    </source>
</reference>
<comment type="caution">
    <text evidence="7">Lacks conserved residue(s) required for the propagation of feature annotation.</text>
</comment>
<evidence type="ECO:0000259" key="12">
    <source>
        <dbReference type="PROSITE" id="PS50820"/>
    </source>
</evidence>
<dbReference type="Pfam" id="PF00431">
    <property type="entry name" value="CUB"/>
    <property type="match status" value="1"/>
</dbReference>